<sequence>MTIHLSLPCILLGFVYAGTASTQTTVTIPKSLIGFTTDFEAQTSSWLSCPDDSTFHVSSTYATCMTFGDVWFNSDMVTACSWITQYLDNGKSHICTGWDAYCLTTTIYESYPSASLSWISYGCEPVTGDRHFTLYRNLGTSASMPTTSPRDTGPTGAPSPGSSVSALSTLEPTSISDSTTPSSSSKAWIAGAAAGPVIALLAIGALVFWWKRRRAKKHVPASESDGPNQVHEAPIQSPKSDEVSELPSPWSPRPGSELESRESRMAGDPRAACVEVRSPETVFEVE</sequence>
<evidence type="ECO:0000313" key="4">
    <source>
        <dbReference type="EMBL" id="KAK3335038.1"/>
    </source>
</evidence>
<evidence type="ECO:0000256" key="3">
    <source>
        <dbReference type="SAM" id="SignalP"/>
    </source>
</evidence>
<comment type="caution">
    <text evidence="4">The sequence shown here is derived from an EMBL/GenBank/DDBJ whole genome shotgun (WGS) entry which is preliminary data.</text>
</comment>
<dbReference type="AlphaFoldDB" id="A0AAE0J173"/>
<keyword evidence="3" id="KW-0732">Signal</keyword>
<dbReference type="GeneID" id="87865746"/>
<protein>
    <submittedName>
        <fullName evidence="4">Uncharacterized protein</fullName>
    </submittedName>
</protein>
<keyword evidence="5" id="KW-1185">Reference proteome</keyword>
<feature type="chain" id="PRO_5042088099" evidence="3">
    <location>
        <begin position="18"/>
        <end position="286"/>
    </location>
</feature>
<evidence type="ECO:0000313" key="5">
    <source>
        <dbReference type="Proteomes" id="UP001278500"/>
    </source>
</evidence>
<keyword evidence="2" id="KW-0472">Membrane</keyword>
<name>A0AAE0J173_9PEZI</name>
<organism evidence="4 5">
    <name type="scientific">Neurospora tetraspora</name>
    <dbReference type="NCBI Taxonomy" id="94610"/>
    <lineage>
        <taxon>Eukaryota</taxon>
        <taxon>Fungi</taxon>
        <taxon>Dikarya</taxon>
        <taxon>Ascomycota</taxon>
        <taxon>Pezizomycotina</taxon>
        <taxon>Sordariomycetes</taxon>
        <taxon>Sordariomycetidae</taxon>
        <taxon>Sordariales</taxon>
        <taxon>Sordariaceae</taxon>
        <taxon>Neurospora</taxon>
    </lineage>
</organism>
<dbReference type="Proteomes" id="UP001278500">
    <property type="component" value="Unassembled WGS sequence"/>
</dbReference>
<evidence type="ECO:0000256" key="1">
    <source>
        <dbReference type="SAM" id="MobiDB-lite"/>
    </source>
</evidence>
<dbReference type="RefSeq" id="XP_062677204.1">
    <property type="nucleotide sequence ID" value="XM_062828592.1"/>
</dbReference>
<feature type="transmembrane region" description="Helical" evidence="2">
    <location>
        <begin position="187"/>
        <end position="210"/>
    </location>
</feature>
<reference evidence="4" key="2">
    <citation type="submission" date="2023-06" db="EMBL/GenBank/DDBJ databases">
        <authorList>
            <consortium name="Lawrence Berkeley National Laboratory"/>
            <person name="Haridas S."/>
            <person name="Hensen N."/>
            <person name="Bonometti L."/>
            <person name="Westerberg I."/>
            <person name="Brannstrom I.O."/>
            <person name="Guillou S."/>
            <person name="Cros-Aarteil S."/>
            <person name="Calhoun S."/>
            <person name="Kuo A."/>
            <person name="Mondo S."/>
            <person name="Pangilinan J."/>
            <person name="Riley R."/>
            <person name="Labutti K."/>
            <person name="Andreopoulos B."/>
            <person name="Lipzen A."/>
            <person name="Chen C."/>
            <person name="Yanf M."/>
            <person name="Daum C."/>
            <person name="Ng V."/>
            <person name="Clum A."/>
            <person name="Steindorff A."/>
            <person name="Ohm R."/>
            <person name="Martin F."/>
            <person name="Silar P."/>
            <person name="Natvig D."/>
            <person name="Lalanne C."/>
            <person name="Gautier V."/>
            <person name="Ament-Velasquez S.L."/>
            <person name="Kruys A."/>
            <person name="Hutchinson M.I."/>
            <person name="Powell A.J."/>
            <person name="Barry K."/>
            <person name="Miller A.N."/>
            <person name="Grigoriev I.V."/>
            <person name="Debuchy R."/>
            <person name="Gladieux P."/>
            <person name="Thoren M.H."/>
            <person name="Johannesson H."/>
        </authorList>
    </citation>
    <scope>NUCLEOTIDE SEQUENCE</scope>
    <source>
        <strain evidence="4">CBS 560.94</strain>
    </source>
</reference>
<gene>
    <name evidence="4" type="ORF">B0H65DRAFT_512669</name>
</gene>
<feature type="region of interest" description="Disordered" evidence="1">
    <location>
        <begin position="142"/>
        <end position="167"/>
    </location>
</feature>
<keyword evidence="2" id="KW-1133">Transmembrane helix</keyword>
<feature type="compositionally biased region" description="Basic and acidic residues" evidence="1">
    <location>
        <begin position="256"/>
        <end position="267"/>
    </location>
</feature>
<keyword evidence="2" id="KW-0812">Transmembrane</keyword>
<evidence type="ECO:0000256" key="2">
    <source>
        <dbReference type="SAM" id="Phobius"/>
    </source>
</evidence>
<dbReference type="EMBL" id="JAUEPP010000009">
    <property type="protein sequence ID" value="KAK3335038.1"/>
    <property type="molecule type" value="Genomic_DNA"/>
</dbReference>
<reference evidence="4" key="1">
    <citation type="journal article" date="2023" name="Mol. Phylogenet. Evol.">
        <title>Genome-scale phylogeny and comparative genomics of the fungal order Sordariales.</title>
        <authorList>
            <person name="Hensen N."/>
            <person name="Bonometti L."/>
            <person name="Westerberg I."/>
            <person name="Brannstrom I.O."/>
            <person name="Guillou S."/>
            <person name="Cros-Aarteil S."/>
            <person name="Calhoun S."/>
            <person name="Haridas S."/>
            <person name="Kuo A."/>
            <person name="Mondo S."/>
            <person name="Pangilinan J."/>
            <person name="Riley R."/>
            <person name="LaButti K."/>
            <person name="Andreopoulos B."/>
            <person name="Lipzen A."/>
            <person name="Chen C."/>
            <person name="Yan M."/>
            <person name="Daum C."/>
            <person name="Ng V."/>
            <person name="Clum A."/>
            <person name="Steindorff A."/>
            <person name="Ohm R.A."/>
            <person name="Martin F."/>
            <person name="Silar P."/>
            <person name="Natvig D.O."/>
            <person name="Lalanne C."/>
            <person name="Gautier V."/>
            <person name="Ament-Velasquez S.L."/>
            <person name="Kruys A."/>
            <person name="Hutchinson M.I."/>
            <person name="Powell A.J."/>
            <person name="Barry K."/>
            <person name="Miller A.N."/>
            <person name="Grigoriev I.V."/>
            <person name="Debuchy R."/>
            <person name="Gladieux P."/>
            <person name="Hiltunen Thoren M."/>
            <person name="Johannesson H."/>
        </authorList>
    </citation>
    <scope>NUCLEOTIDE SEQUENCE</scope>
    <source>
        <strain evidence="4">CBS 560.94</strain>
    </source>
</reference>
<proteinExistence type="predicted"/>
<accession>A0AAE0J173</accession>
<dbReference type="CDD" id="cd12087">
    <property type="entry name" value="TM_EGFR-like"/>
    <property type="match status" value="1"/>
</dbReference>
<feature type="signal peptide" evidence="3">
    <location>
        <begin position="1"/>
        <end position="17"/>
    </location>
</feature>
<feature type="region of interest" description="Disordered" evidence="1">
    <location>
        <begin position="218"/>
        <end position="286"/>
    </location>
</feature>